<dbReference type="GO" id="GO:0015934">
    <property type="term" value="C:large ribosomal subunit"/>
    <property type="evidence" value="ECO:0007669"/>
    <property type="project" value="UniProtKB-UniRule"/>
</dbReference>
<keyword evidence="3 4" id="KW-0687">Ribonucleoprotein</keyword>
<organism evidence="6 7">
    <name type="scientific">Thermoproteota archaeon</name>
    <dbReference type="NCBI Taxonomy" id="2056631"/>
    <lineage>
        <taxon>Archaea</taxon>
        <taxon>Thermoproteota</taxon>
    </lineage>
</organism>
<name>A0A497F6J3_9CREN</name>
<keyword evidence="4" id="KW-0699">rRNA-binding</keyword>
<dbReference type="EMBL" id="QMRA01000012">
    <property type="protein sequence ID" value="RLE55036.1"/>
    <property type="molecule type" value="Genomic_DNA"/>
</dbReference>
<reference evidence="6 7" key="1">
    <citation type="submission" date="2018-06" db="EMBL/GenBank/DDBJ databases">
        <title>Extensive metabolic versatility and redundancy in microbially diverse, dynamic hydrothermal sediments.</title>
        <authorList>
            <person name="Dombrowski N."/>
            <person name="Teske A."/>
            <person name="Baker B.J."/>
        </authorList>
    </citation>
    <scope>NUCLEOTIDE SEQUENCE [LARGE SCALE GENOMIC DNA]</scope>
    <source>
        <strain evidence="6">B20_G2</strain>
    </source>
</reference>
<dbReference type="InterPro" id="IPR005756">
    <property type="entry name" value="Ribosomal_uL24_euk/arc"/>
</dbReference>
<evidence type="ECO:0000313" key="7">
    <source>
        <dbReference type="Proteomes" id="UP000269499"/>
    </source>
</evidence>
<dbReference type="GO" id="GO:0019843">
    <property type="term" value="F:rRNA binding"/>
    <property type="evidence" value="ECO:0007669"/>
    <property type="project" value="UniProtKB-UniRule"/>
</dbReference>
<evidence type="ECO:0000256" key="2">
    <source>
        <dbReference type="ARBA" id="ARBA00022980"/>
    </source>
</evidence>
<dbReference type="InterPro" id="IPR014722">
    <property type="entry name" value="Rib_uL2_dom2"/>
</dbReference>
<evidence type="ECO:0000313" key="6">
    <source>
        <dbReference type="EMBL" id="RLE55036.1"/>
    </source>
</evidence>
<evidence type="ECO:0000259" key="5">
    <source>
        <dbReference type="SMART" id="SM00739"/>
    </source>
</evidence>
<dbReference type="SMART" id="SM00739">
    <property type="entry name" value="KOW"/>
    <property type="match status" value="1"/>
</dbReference>
<comment type="function">
    <text evidence="4">Located at the polypeptide exit tunnel on the outside of the subunit.</text>
</comment>
<dbReference type="PANTHER" id="PTHR11143">
    <property type="entry name" value="60S RIBOSOMAL PROTEIN L26 FAMILY MEMBER"/>
    <property type="match status" value="1"/>
</dbReference>
<dbReference type="Pfam" id="PF16906">
    <property type="entry name" value="Ribosomal_L26"/>
    <property type="match status" value="1"/>
</dbReference>
<dbReference type="InterPro" id="IPR008991">
    <property type="entry name" value="Translation_prot_SH3-like_sf"/>
</dbReference>
<dbReference type="HAMAP" id="MF_01326_A">
    <property type="entry name" value="Ribosomal_uL24_A"/>
    <property type="match status" value="1"/>
</dbReference>
<dbReference type="InterPro" id="IPR005825">
    <property type="entry name" value="Ribosomal_uL24_CS"/>
</dbReference>
<accession>A0A497F6J3</accession>
<comment type="function">
    <text evidence="4">One of two assembly initiator proteins, it binds directly to the 5'-end of the 23S rRNA, where it nucleates assembly of the 50S subunit.</text>
</comment>
<dbReference type="AlphaFoldDB" id="A0A497F6J3"/>
<dbReference type="PROSITE" id="PS01108">
    <property type="entry name" value="RIBOSOMAL_L24"/>
    <property type="match status" value="1"/>
</dbReference>
<dbReference type="NCBIfam" id="TIGR01080">
    <property type="entry name" value="rplX_A_E"/>
    <property type="match status" value="1"/>
</dbReference>
<dbReference type="InterPro" id="IPR005824">
    <property type="entry name" value="KOW"/>
</dbReference>
<proteinExistence type="inferred from homology"/>
<dbReference type="FunFam" id="2.30.30.30:FF:000009">
    <property type="entry name" value="60S ribosomal protein L26"/>
    <property type="match status" value="1"/>
</dbReference>
<protein>
    <recommendedName>
        <fullName evidence="4">Large ribosomal subunit protein uL24</fullName>
    </recommendedName>
</protein>
<feature type="domain" description="KOW" evidence="5">
    <location>
        <begin position="50"/>
        <end position="77"/>
    </location>
</feature>
<dbReference type="InterPro" id="IPR041988">
    <property type="entry name" value="Ribosomal_uL24_KOW"/>
</dbReference>
<keyword evidence="4" id="KW-0694">RNA-binding</keyword>
<dbReference type="SUPFAM" id="SSF50104">
    <property type="entry name" value="Translation proteins SH3-like domain"/>
    <property type="match status" value="1"/>
</dbReference>
<dbReference type="CDD" id="cd06089">
    <property type="entry name" value="KOW_RPL26"/>
    <property type="match status" value="1"/>
</dbReference>
<gene>
    <name evidence="4" type="primary">rpl24</name>
    <name evidence="6" type="ORF">DRJ26_01260</name>
</gene>
<dbReference type="Proteomes" id="UP000269499">
    <property type="component" value="Unassembled WGS sequence"/>
</dbReference>
<sequence length="129" mass="14996">MKPLFWKTKSKKPKKQRKALFKAPLHKRHKLVSAPLSPELRARYGRRSFPVRKGDTVLILRGDYAGYEGKVLRVDLKKMRIHVEGVTRRKTDGTIVYVPIHPSKVMITKLDLSDPRRKEALERAEVEVK</sequence>
<dbReference type="GO" id="GO:0003735">
    <property type="term" value="F:structural constituent of ribosome"/>
    <property type="evidence" value="ECO:0007669"/>
    <property type="project" value="UniProtKB-UniRule"/>
</dbReference>
<dbReference type="Gene3D" id="2.30.30.30">
    <property type="match status" value="1"/>
</dbReference>
<evidence type="ECO:0000256" key="3">
    <source>
        <dbReference type="ARBA" id="ARBA00023274"/>
    </source>
</evidence>
<comment type="subunit">
    <text evidence="4">Part of the 50S ribosomal subunit.</text>
</comment>
<comment type="similarity">
    <text evidence="1 4">Belongs to the universal ribosomal protein uL24 family.</text>
</comment>
<evidence type="ECO:0000256" key="1">
    <source>
        <dbReference type="ARBA" id="ARBA00010618"/>
    </source>
</evidence>
<dbReference type="Pfam" id="PF00467">
    <property type="entry name" value="KOW"/>
    <property type="match status" value="1"/>
</dbReference>
<keyword evidence="2 4" id="KW-0689">Ribosomal protein</keyword>
<comment type="caution">
    <text evidence="6">The sequence shown here is derived from an EMBL/GenBank/DDBJ whole genome shotgun (WGS) entry which is preliminary data.</text>
</comment>
<evidence type="ECO:0000256" key="4">
    <source>
        <dbReference type="HAMAP-Rule" id="MF_01326"/>
    </source>
</evidence>
<dbReference type="GO" id="GO:0006412">
    <property type="term" value="P:translation"/>
    <property type="evidence" value="ECO:0007669"/>
    <property type="project" value="UniProtKB-UniRule"/>
</dbReference>